<sequence length="424" mass="44961">MGRWAWIGRRVIRQVWFRAALISLFGVGLALVAAFVGPFLPDDLHAQVGQDAVGTILQIMASSMLAVTTFSLTAMVSAYGSATQLATPRATQLLIGDPTSQNALSTFLGAFVFSVVGIIGLQSSVYGDSGRVVLFSGTVLVVAVVVVTLLRWIGHITSFGRMGDVIDRVEEAAAEAMRAFAADPRLGGRPAVAVPAGATPVFAEETGYVTHIDVAALGALAEEHGVRVHVAALPGTLVHPTRPLLHVAGESGRRLDGRLAETLAETLAKAFAIERHRRFDQDPRLGLIALSEIASRALSPATNDPGTAIEVLNALLRVLLNLPPEEPEGEELAGRPPVHVPRPTLDDMLTDAFRPMIREGLGEIEVTIRLAKTLAALRDARPYATASVDRVALRLDQAARAAITDPADLADYEAACGRIAAPQR</sequence>
<dbReference type="InterPro" id="IPR018723">
    <property type="entry name" value="DUF2254_membrane"/>
</dbReference>
<accession>A0A8H8WVG8</accession>
<evidence type="ECO:0008006" key="4">
    <source>
        <dbReference type="Google" id="ProtNLM"/>
    </source>
</evidence>
<keyword evidence="1" id="KW-0812">Transmembrane</keyword>
<organism evidence="2 3">
    <name type="scientific">Methylobacterium indicum</name>
    <dbReference type="NCBI Taxonomy" id="1775910"/>
    <lineage>
        <taxon>Bacteria</taxon>
        <taxon>Pseudomonadati</taxon>
        <taxon>Pseudomonadota</taxon>
        <taxon>Alphaproteobacteria</taxon>
        <taxon>Hyphomicrobiales</taxon>
        <taxon>Methylobacteriaceae</taxon>
        <taxon>Methylobacterium</taxon>
    </lineage>
</organism>
<proteinExistence type="predicted"/>
<evidence type="ECO:0000256" key="1">
    <source>
        <dbReference type="SAM" id="Phobius"/>
    </source>
</evidence>
<name>A0A8H8WVG8_9HYPH</name>
<dbReference type="Pfam" id="PF10011">
    <property type="entry name" value="DUF2254"/>
    <property type="match status" value="1"/>
</dbReference>
<feature type="transmembrane region" description="Helical" evidence="1">
    <location>
        <begin position="15"/>
        <end position="36"/>
    </location>
</feature>
<dbReference type="AlphaFoldDB" id="A0A8H8WVG8"/>
<reference evidence="2" key="1">
    <citation type="submission" date="2020-11" db="EMBL/GenBank/DDBJ databases">
        <title>Complete genome sequence of a novel pathogenic Methylobacterium strain isolated from rice in Vietnam.</title>
        <authorList>
            <person name="Lai K."/>
            <person name="Okazaki S."/>
            <person name="Higashi K."/>
            <person name="Mori H."/>
            <person name="Toyoda A."/>
            <person name="Kurokawa K."/>
        </authorList>
    </citation>
    <scope>NUCLEOTIDE SEQUENCE</scope>
    <source>
        <strain evidence="2">VL1</strain>
    </source>
</reference>
<dbReference type="KEGG" id="mind:mvi_35850"/>
<evidence type="ECO:0000313" key="3">
    <source>
        <dbReference type="Proteomes" id="UP000663508"/>
    </source>
</evidence>
<gene>
    <name evidence="2" type="ORF">mvi_35850</name>
</gene>
<evidence type="ECO:0000313" key="2">
    <source>
        <dbReference type="EMBL" id="BCM85124.1"/>
    </source>
</evidence>
<feature type="transmembrane region" description="Helical" evidence="1">
    <location>
        <begin position="103"/>
        <end position="126"/>
    </location>
</feature>
<feature type="transmembrane region" description="Helical" evidence="1">
    <location>
        <begin position="132"/>
        <end position="153"/>
    </location>
</feature>
<protein>
    <recommendedName>
        <fullName evidence="4">DUF2254 domain-containing protein</fullName>
    </recommendedName>
</protein>
<dbReference type="EMBL" id="AP024145">
    <property type="protein sequence ID" value="BCM85124.1"/>
    <property type="molecule type" value="Genomic_DNA"/>
</dbReference>
<dbReference type="Proteomes" id="UP000663508">
    <property type="component" value="Chromosome"/>
</dbReference>
<dbReference type="RefSeq" id="WP_207178033.1">
    <property type="nucleotide sequence ID" value="NZ_AP024145.1"/>
</dbReference>
<feature type="transmembrane region" description="Helical" evidence="1">
    <location>
        <begin position="56"/>
        <end position="82"/>
    </location>
</feature>
<keyword evidence="1" id="KW-0472">Membrane</keyword>
<keyword evidence="1" id="KW-1133">Transmembrane helix</keyword>